<dbReference type="Pfam" id="PF10112">
    <property type="entry name" value="Halogen_Hydrol"/>
    <property type="match status" value="1"/>
</dbReference>
<feature type="transmembrane region" description="Helical" evidence="1">
    <location>
        <begin position="6"/>
        <end position="23"/>
    </location>
</feature>
<dbReference type="EMBL" id="JACRSQ010000003">
    <property type="protein sequence ID" value="MBC8542595.1"/>
    <property type="molecule type" value="Genomic_DNA"/>
</dbReference>
<dbReference type="InterPro" id="IPR018770">
    <property type="entry name" value="ChloroindolylP_hydrolase"/>
</dbReference>
<evidence type="ECO:0000313" key="3">
    <source>
        <dbReference type="Proteomes" id="UP000657006"/>
    </source>
</evidence>
<evidence type="ECO:0000313" key="2">
    <source>
        <dbReference type="EMBL" id="MBC8542595.1"/>
    </source>
</evidence>
<sequence>MNENRYIIAGVAAGVTFLAVFFLGKNLVIGLVLGIAAFIIFAVLFRPSGTIKISGYSGKELADILGDGEEDLKEIQQHVAKLRDPNIKGQASAILKTIQDILKELKARPENISAVRKFFKYYLPTLDSILGKYERIEGGVIKPEQKQLVSKYLGDIKKAMDKQYANLFEDDMLDLSVEMEVMTNACKQDGLLTEEDFKKSARQDTDLTV</sequence>
<keyword evidence="1" id="KW-0472">Membrane</keyword>
<comment type="caution">
    <text evidence="2">The sequence shown here is derived from an EMBL/GenBank/DDBJ whole genome shotgun (WGS) entry which is preliminary data.</text>
</comment>
<reference evidence="2" key="1">
    <citation type="submission" date="2020-08" db="EMBL/GenBank/DDBJ databases">
        <title>Genome public.</title>
        <authorList>
            <person name="Liu C."/>
            <person name="Sun Q."/>
        </authorList>
    </citation>
    <scope>NUCLEOTIDE SEQUENCE</scope>
    <source>
        <strain evidence="2">NSJ-32</strain>
    </source>
</reference>
<evidence type="ECO:0000256" key="1">
    <source>
        <dbReference type="SAM" id="Phobius"/>
    </source>
</evidence>
<proteinExistence type="predicted"/>
<keyword evidence="3" id="KW-1185">Reference proteome</keyword>
<feature type="transmembrane region" description="Helical" evidence="1">
    <location>
        <begin position="28"/>
        <end position="45"/>
    </location>
</feature>
<keyword evidence="1" id="KW-1133">Transmembrane helix</keyword>
<gene>
    <name evidence="2" type="ORF">H8730_03405</name>
</gene>
<dbReference type="RefSeq" id="WP_177718754.1">
    <property type="nucleotide sequence ID" value="NZ_JACRSQ010000003.1"/>
</dbReference>
<name>A0A926DSQ7_9FIRM</name>
<dbReference type="AlphaFoldDB" id="A0A926DSQ7"/>
<protein>
    <submittedName>
        <fullName evidence="2">5-bromo-4-chloroindolyl phosphate hydrolysis family protein</fullName>
    </submittedName>
</protein>
<dbReference type="Proteomes" id="UP000657006">
    <property type="component" value="Unassembled WGS sequence"/>
</dbReference>
<accession>A0A926DSQ7</accession>
<keyword evidence="1" id="KW-0812">Transmembrane</keyword>
<organism evidence="2 3">
    <name type="scientific">Bianquea renquensis</name>
    <dbReference type="NCBI Taxonomy" id="2763661"/>
    <lineage>
        <taxon>Bacteria</taxon>
        <taxon>Bacillati</taxon>
        <taxon>Bacillota</taxon>
        <taxon>Clostridia</taxon>
        <taxon>Eubacteriales</taxon>
        <taxon>Bianqueaceae</taxon>
        <taxon>Bianquea</taxon>
    </lineage>
</organism>